<evidence type="ECO:0000313" key="2">
    <source>
        <dbReference type="EMBL" id="GGR61070.1"/>
    </source>
</evidence>
<gene>
    <name evidence="2" type="ORF">GCM10008959_23700</name>
</gene>
<organism evidence="2 3">
    <name type="scientific">Deinococcus seoulensis</name>
    <dbReference type="NCBI Taxonomy" id="1837379"/>
    <lineage>
        <taxon>Bacteria</taxon>
        <taxon>Thermotogati</taxon>
        <taxon>Deinococcota</taxon>
        <taxon>Deinococci</taxon>
        <taxon>Deinococcales</taxon>
        <taxon>Deinococcaceae</taxon>
        <taxon>Deinococcus</taxon>
    </lineage>
</organism>
<comment type="caution">
    <text evidence="2">The sequence shown here is derived from an EMBL/GenBank/DDBJ whole genome shotgun (WGS) entry which is preliminary data.</text>
</comment>
<protein>
    <submittedName>
        <fullName evidence="2">Uncharacterized protein</fullName>
    </submittedName>
</protein>
<dbReference type="Proteomes" id="UP000634308">
    <property type="component" value="Unassembled WGS sequence"/>
</dbReference>
<name>A0ABQ2RTW0_9DEIO</name>
<sequence>MSDEQRNPVPNALQPLSEHSPADAHRLAVETMDRPRTVSMGRPGRRPLRGG</sequence>
<accession>A0ABQ2RTW0</accession>
<feature type="compositionally biased region" description="Basic and acidic residues" evidence="1">
    <location>
        <begin position="20"/>
        <end position="36"/>
    </location>
</feature>
<keyword evidence="3" id="KW-1185">Reference proteome</keyword>
<proteinExistence type="predicted"/>
<reference evidence="3" key="1">
    <citation type="journal article" date="2019" name="Int. J. Syst. Evol. Microbiol.">
        <title>The Global Catalogue of Microorganisms (GCM) 10K type strain sequencing project: providing services to taxonomists for standard genome sequencing and annotation.</title>
        <authorList>
            <consortium name="The Broad Institute Genomics Platform"/>
            <consortium name="The Broad Institute Genome Sequencing Center for Infectious Disease"/>
            <person name="Wu L."/>
            <person name="Ma J."/>
        </authorList>
    </citation>
    <scope>NUCLEOTIDE SEQUENCE [LARGE SCALE GENOMIC DNA]</scope>
    <source>
        <strain evidence="3">JCM 31404</strain>
    </source>
</reference>
<evidence type="ECO:0000313" key="3">
    <source>
        <dbReference type="Proteomes" id="UP000634308"/>
    </source>
</evidence>
<evidence type="ECO:0000256" key="1">
    <source>
        <dbReference type="SAM" id="MobiDB-lite"/>
    </source>
</evidence>
<feature type="region of interest" description="Disordered" evidence="1">
    <location>
        <begin position="1"/>
        <end position="51"/>
    </location>
</feature>
<dbReference type="EMBL" id="BMQM01000015">
    <property type="protein sequence ID" value="GGR61070.1"/>
    <property type="molecule type" value="Genomic_DNA"/>
</dbReference>